<evidence type="ECO:0000256" key="4">
    <source>
        <dbReference type="ARBA" id="ARBA00022692"/>
    </source>
</evidence>
<evidence type="ECO:0000313" key="9">
    <source>
        <dbReference type="EMBL" id="EFA27662.1"/>
    </source>
</evidence>
<keyword evidence="4 8" id="KW-0812">Transmembrane</keyword>
<keyword evidence="7 8" id="KW-0472">Membrane</keyword>
<evidence type="ECO:0000256" key="8">
    <source>
        <dbReference type="SAM" id="Phobius"/>
    </source>
</evidence>
<keyword evidence="3" id="KW-0997">Cell inner membrane</keyword>
<dbReference type="EMBL" id="ABFC01001206">
    <property type="protein sequence ID" value="EFA27662.1"/>
    <property type="molecule type" value="Genomic_DNA"/>
</dbReference>
<protein>
    <submittedName>
        <fullName evidence="9">Electron transport complex protein rnfA</fullName>
        <ecNumber evidence="9">1.6.5.-</ecNumber>
    </submittedName>
</protein>
<name>A0A7G2JW26_HAEIF</name>
<dbReference type="GO" id="GO:0005886">
    <property type="term" value="C:plasma membrane"/>
    <property type="evidence" value="ECO:0007669"/>
    <property type="project" value="TreeGrafter"/>
</dbReference>
<organism evidence="9">
    <name type="scientific">Haemophilus influenzae HK1212</name>
    <dbReference type="NCBI Taxonomy" id="456482"/>
    <lineage>
        <taxon>Bacteria</taxon>
        <taxon>Pseudomonadati</taxon>
        <taxon>Pseudomonadota</taxon>
        <taxon>Gammaproteobacteria</taxon>
        <taxon>Pasteurellales</taxon>
        <taxon>Pasteurellaceae</taxon>
        <taxon>Haemophilus</taxon>
    </lineage>
</organism>
<dbReference type="InterPro" id="IPR003667">
    <property type="entry name" value="NqrDE/RnfAE"/>
</dbReference>
<evidence type="ECO:0000256" key="3">
    <source>
        <dbReference type="ARBA" id="ARBA00022519"/>
    </source>
</evidence>
<dbReference type="GO" id="GO:0016491">
    <property type="term" value="F:oxidoreductase activity"/>
    <property type="evidence" value="ECO:0007669"/>
    <property type="project" value="UniProtKB-KW"/>
</dbReference>
<dbReference type="InterPro" id="IPR050133">
    <property type="entry name" value="NqrDE/RnfAE_oxidrdctase"/>
</dbReference>
<dbReference type="AlphaFoldDB" id="A0A7G2JW26"/>
<comment type="subcellular location">
    <subcellularLocation>
        <location evidence="1">Endomembrane system</location>
        <topology evidence="1">Multi-pass membrane protein</topology>
    </subcellularLocation>
</comment>
<evidence type="ECO:0000256" key="6">
    <source>
        <dbReference type="ARBA" id="ARBA00022989"/>
    </source>
</evidence>
<gene>
    <name evidence="9" type="ORF">HAINFHK1212_0942</name>
</gene>
<dbReference type="PANTHER" id="PTHR30335:SF0">
    <property type="entry name" value="ION-TRANSLOCATING OXIDOREDUCTASE COMPLEX SUBUNIT A"/>
    <property type="match status" value="1"/>
</dbReference>
<keyword evidence="3" id="KW-1003">Cell membrane</keyword>
<evidence type="ECO:0000256" key="1">
    <source>
        <dbReference type="ARBA" id="ARBA00004127"/>
    </source>
</evidence>
<keyword evidence="9" id="KW-0560">Oxidoreductase</keyword>
<dbReference type="Pfam" id="PF02508">
    <property type="entry name" value="Rnf-Nqr"/>
    <property type="match status" value="1"/>
</dbReference>
<proteinExistence type="predicted"/>
<comment type="caution">
    <text evidence="9">The sequence shown here is derived from an EMBL/GenBank/DDBJ whole genome shotgun (WGS) entry which is preliminary data.</text>
</comment>
<evidence type="ECO:0000256" key="2">
    <source>
        <dbReference type="ARBA" id="ARBA00022448"/>
    </source>
</evidence>
<keyword evidence="5" id="KW-1278">Translocase</keyword>
<dbReference type="EC" id="1.6.5.-" evidence="9"/>
<keyword evidence="6 8" id="KW-1133">Transmembrane helix</keyword>
<feature type="transmembrane region" description="Helical" evidence="8">
    <location>
        <begin position="33"/>
        <end position="53"/>
    </location>
</feature>
<evidence type="ECO:0000256" key="5">
    <source>
        <dbReference type="ARBA" id="ARBA00022967"/>
    </source>
</evidence>
<accession>A0A7G2JW26</accession>
<sequence length="91" mass="9551">MYSKSAFTAIARLDGIVQGVVVQMMADNLTESVVYGFGASLGFSLVLVLFAALRERLVTADIPATFRGSAIALITAGLMSLAFMGFTGLVK</sequence>
<keyword evidence="2" id="KW-0813">Transport</keyword>
<dbReference type="GO" id="GO:0012505">
    <property type="term" value="C:endomembrane system"/>
    <property type="evidence" value="ECO:0007669"/>
    <property type="project" value="UniProtKB-SubCell"/>
</dbReference>
<reference evidence="9" key="1">
    <citation type="journal article" date="2010" name="Genomics">
        <title>Tracing phylogenomic events leading to diversity of Haemophilus influenzae and the emergence of Brazilian Purpuric Fever (BPF)-associated clones.</title>
        <authorList>
            <person name="Papazisi L."/>
            <person name="Ratnayake S."/>
            <person name="Remortel B.G."/>
            <person name="Bock G.R."/>
            <person name="Liang W."/>
            <person name="Saeed A.I."/>
            <person name="Liu J."/>
            <person name="Fleischmann R.D."/>
            <person name="Kilian M."/>
            <person name="Peterson S.N."/>
        </authorList>
    </citation>
    <scope>NUCLEOTIDE SEQUENCE [LARGE SCALE GENOMIC DNA]</scope>
    <source>
        <strain evidence="9">HK1212</strain>
    </source>
</reference>
<dbReference type="PANTHER" id="PTHR30335">
    <property type="entry name" value="INTEGRAL MEMBRANE PROTEIN OF SOXR-REDUCING COMPLEX"/>
    <property type="match status" value="1"/>
</dbReference>
<evidence type="ECO:0000256" key="7">
    <source>
        <dbReference type="ARBA" id="ARBA00023136"/>
    </source>
</evidence>
<feature type="transmembrane region" description="Helical" evidence="8">
    <location>
        <begin position="65"/>
        <end position="86"/>
    </location>
</feature>